<dbReference type="PANTHER" id="PTHR47483:SF1">
    <property type="entry name" value="BETA-ARABINOFURANOSYLTRANSFERASE RAY1"/>
    <property type="match status" value="1"/>
</dbReference>
<dbReference type="Pfam" id="PF03407">
    <property type="entry name" value="Nucleotid_trans"/>
    <property type="match status" value="1"/>
</dbReference>
<evidence type="ECO:0000313" key="4">
    <source>
        <dbReference type="Proteomes" id="UP000467840"/>
    </source>
</evidence>
<gene>
    <name evidence="3" type="ORF">GH714_028691</name>
</gene>
<dbReference type="InterPro" id="IPR005069">
    <property type="entry name" value="Nucl-diP-sugar_transferase"/>
</dbReference>
<evidence type="ECO:0000313" key="3">
    <source>
        <dbReference type="EMBL" id="KAF2301693.1"/>
    </source>
</evidence>
<dbReference type="Proteomes" id="UP000467840">
    <property type="component" value="Chromosome 4"/>
</dbReference>
<name>A0A6A6LNJ0_HEVBR</name>
<feature type="compositionally biased region" description="Basic and acidic residues" evidence="1">
    <location>
        <begin position="1"/>
        <end position="10"/>
    </location>
</feature>
<feature type="domain" description="Nucleotide-diphospho-sugar transferase" evidence="2">
    <location>
        <begin position="455"/>
        <end position="508"/>
    </location>
</feature>
<dbReference type="EMBL" id="JAAGAX010000010">
    <property type="protein sequence ID" value="KAF2301693.1"/>
    <property type="molecule type" value="Genomic_DNA"/>
</dbReference>
<dbReference type="PANTHER" id="PTHR47483">
    <property type="entry name" value="BETA-ARABINOFURANOSYLTRANSFERASE RAY1"/>
    <property type="match status" value="1"/>
</dbReference>
<evidence type="ECO:0000256" key="1">
    <source>
        <dbReference type="SAM" id="MobiDB-lite"/>
    </source>
</evidence>
<protein>
    <recommendedName>
        <fullName evidence="2">Nucleotide-diphospho-sugar transferase domain-containing protein</fullName>
    </recommendedName>
</protein>
<dbReference type="Pfam" id="PF14009">
    <property type="entry name" value="PADRE"/>
    <property type="match status" value="1"/>
</dbReference>
<dbReference type="InterPro" id="IPR025322">
    <property type="entry name" value="PADRE_dom"/>
</dbReference>
<dbReference type="InterPro" id="IPR044575">
    <property type="entry name" value="RAY1-like"/>
</dbReference>
<organism evidence="3 4">
    <name type="scientific">Hevea brasiliensis</name>
    <name type="common">Para rubber tree</name>
    <name type="synonym">Siphonia brasiliensis</name>
    <dbReference type="NCBI Taxonomy" id="3981"/>
    <lineage>
        <taxon>Eukaryota</taxon>
        <taxon>Viridiplantae</taxon>
        <taxon>Streptophyta</taxon>
        <taxon>Embryophyta</taxon>
        <taxon>Tracheophyta</taxon>
        <taxon>Spermatophyta</taxon>
        <taxon>Magnoliopsida</taxon>
        <taxon>eudicotyledons</taxon>
        <taxon>Gunneridae</taxon>
        <taxon>Pentapetalae</taxon>
        <taxon>rosids</taxon>
        <taxon>fabids</taxon>
        <taxon>Malpighiales</taxon>
        <taxon>Euphorbiaceae</taxon>
        <taxon>Crotonoideae</taxon>
        <taxon>Micrandreae</taxon>
        <taxon>Hevea</taxon>
    </lineage>
</organism>
<keyword evidence="4" id="KW-1185">Reference proteome</keyword>
<feature type="region of interest" description="Disordered" evidence="1">
    <location>
        <begin position="1"/>
        <end position="20"/>
    </location>
</feature>
<proteinExistence type="predicted"/>
<evidence type="ECO:0000259" key="2">
    <source>
        <dbReference type="Pfam" id="PF03407"/>
    </source>
</evidence>
<comment type="caution">
    <text evidence="3">The sequence shown here is derived from an EMBL/GenBank/DDBJ whole genome shotgun (WGS) entry which is preliminary data.</text>
</comment>
<sequence length="700" mass="79432">MLPSFKDEIQRTPNFNHNDFSDVGNPKITIFSAPAPFSGSAGARQSLAIRSWLALSSHIGVILFTQDPSAVSFASAFGSRVLVDPSIDFTFLRTPFFHSMMERSRAFTTDISVFINPETILLPDFVSTINYAYKLDHDWFLVASSQNVSYFPFHLDDSGKHWLRKDGKWMKPQELQEMLSQNLLWNHCDDRMLMAWNSRNVPLHNAVLPPFLYGKGIHNHWVINEAVSSEFRFVFDASLTISSFYPNDDEHQSILSVKSSSFSDAKNKSWENVGNSHLGATYGSLFFHEINYSSLVKLVKCGGKYLFVDITEDIAYTFMDQGLNPWNRRVLHSSTKKKNMACVNYIKSQERVLNCSLRDQLKDLAPLEFPFSLESLLSGTADENKTIVLAVAGYSYKDMLMSWVCRLRHLQVTNFLICALDHETYEFSVFSQASMTLIGEGGSNRIGDDRCVEPETNLTVHFLDRNLFPNGAYLDLWQKKNVKKACAKKGCLILHNNWISGRAKKLERQVLSGQGRGSHKESGRKKEFGKSPLSFGMCSQSKDFSVRIVHAGGREELYQHAVPASHLMEKYPGMCVARPEVFRNPRQSLLWPDENLLPGHKYLIIPSTTAQKLKGKQMEKAKVTGYAEGKDEMLDVNITWEAGRDISEESISSAKEFYTSKGRWSRDSKCSARRSFRPRKPFVPPLPKARILRDLGGNRV</sequence>
<dbReference type="AlphaFoldDB" id="A0A6A6LNJ0"/>
<dbReference type="GO" id="GO:0016757">
    <property type="term" value="F:glycosyltransferase activity"/>
    <property type="evidence" value="ECO:0007669"/>
    <property type="project" value="InterPro"/>
</dbReference>
<accession>A0A6A6LNJ0</accession>
<reference evidence="3 4" key="1">
    <citation type="journal article" date="2020" name="Mol. Plant">
        <title>The Chromosome-Based Rubber Tree Genome Provides New Insights into Spurge Genome Evolution and Rubber Biosynthesis.</title>
        <authorList>
            <person name="Liu J."/>
            <person name="Shi C."/>
            <person name="Shi C.C."/>
            <person name="Li W."/>
            <person name="Zhang Q.J."/>
            <person name="Zhang Y."/>
            <person name="Li K."/>
            <person name="Lu H.F."/>
            <person name="Shi C."/>
            <person name="Zhu S.T."/>
            <person name="Xiao Z.Y."/>
            <person name="Nan H."/>
            <person name="Yue Y."/>
            <person name="Zhu X.G."/>
            <person name="Wu Y."/>
            <person name="Hong X.N."/>
            <person name="Fan G.Y."/>
            <person name="Tong Y."/>
            <person name="Zhang D."/>
            <person name="Mao C.L."/>
            <person name="Liu Y.L."/>
            <person name="Hao S.J."/>
            <person name="Liu W.Q."/>
            <person name="Lv M.Q."/>
            <person name="Zhang H.B."/>
            <person name="Liu Y."/>
            <person name="Hu-Tang G.R."/>
            <person name="Wang J.P."/>
            <person name="Wang J.H."/>
            <person name="Sun Y.H."/>
            <person name="Ni S.B."/>
            <person name="Chen W.B."/>
            <person name="Zhang X.C."/>
            <person name="Jiao Y.N."/>
            <person name="Eichler E.E."/>
            <person name="Li G.H."/>
            <person name="Liu X."/>
            <person name="Gao L.Z."/>
        </authorList>
    </citation>
    <scope>NUCLEOTIDE SEQUENCE [LARGE SCALE GENOMIC DNA]</scope>
    <source>
        <strain evidence="4">cv. GT1</strain>
        <tissue evidence="3">Leaf</tissue>
    </source>
</reference>